<keyword evidence="1" id="KW-1133">Transmembrane helix</keyword>
<dbReference type="Proteomes" id="UP000624709">
    <property type="component" value="Unassembled WGS sequence"/>
</dbReference>
<evidence type="ECO:0000313" key="3">
    <source>
        <dbReference type="Proteomes" id="UP000624709"/>
    </source>
</evidence>
<keyword evidence="1" id="KW-0812">Transmembrane</keyword>
<name>A0ABQ4BLD9_9ACTN</name>
<keyword evidence="1" id="KW-0472">Membrane</keyword>
<sequence length="239" mass="24312">MSLVGIPLILLTALLAVVAVVATVRGWRLLPVRIVGLIAVEVLVVACVGLIANRSESFYPSWQALGGDTGAAVVTPTTAGRLDAALHAAGAIDWSPPEAARWETAVPPVLIVPPDYAEPAGRSFPVLVALTTRADAAQVERTAAATPGVVTVLLVPTRATTAATLGTLGDSLSRDVRSTASVALLADPTWAALAASWPGHPVVTPGHTAAAFATAVRDLPSPLAAPQRLPSLTDQGSPS</sequence>
<evidence type="ECO:0000256" key="1">
    <source>
        <dbReference type="SAM" id="Phobius"/>
    </source>
</evidence>
<accession>A0ABQ4BLD9</accession>
<protein>
    <submittedName>
        <fullName evidence="2">Uncharacterized protein</fullName>
    </submittedName>
</protein>
<dbReference type="RefSeq" id="WP_203829338.1">
    <property type="nucleotide sequence ID" value="NZ_BAAATY010000023.1"/>
</dbReference>
<proteinExistence type="predicted"/>
<keyword evidence="3" id="KW-1185">Reference proteome</keyword>
<evidence type="ECO:0000313" key="2">
    <source>
        <dbReference type="EMBL" id="GIE71491.1"/>
    </source>
</evidence>
<reference evidence="2 3" key="1">
    <citation type="submission" date="2021-01" db="EMBL/GenBank/DDBJ databases">
        <title>Whole genome shotgun sequence of Actinoplanes palleronii NBRC 14916.</title>
        <authorList>
            <person name="Komaki H."/>
            <person name="Tamura T."/>
        </authorList>
    </citation>
    <scope>NUCLEOTIDE SEQUENCE [LARGE SCALE GENOMIC DNA]</scope>
    <source>
        <strain evidence="2 3">NBRC 14916</strain>
    </source>
</reference>
<organism evidence="2 3">
    <name type="scientific">Actinoplanes palleronii</name>
    <dbReference type="NCBI Taxonomy" id="113570"/>
    <lineage>
        <taxon>Bacteria</taxon>
        <taxon>Bacillati</taxon>
        <taxon>Actinomycetota</taxon>
        <taxon>Actinomycetes</taxon>
        <taxon>Micromonosporales</taxon>
        <taxon>Micromonosporaceae</taxon>
        <taxon>Actinoplanes</taxon>
    </lineage>
</organism>
<gene>
    <name evidence="2" type="ORF">Apa02nite_075990</name>
</gene>
<feature type="transmembrane region" description="Helical" evidence="1">
    <location>
        <begin position="32"/>
        <end position="52"/>
    </location>
</feature>
<comment type="caution">
    <text evidence="2">The sequence shown here is derived from an EMBL/GenBank/DDBJ whole genome shotgun (WGS) entry which is preliminary data.</text>
</comment>
<dbReference type="EMBL" id="BOMS01000126">
    <property type="protein sequence ID" value="GIE71491.1"/>
    <property type="molecule type" value="Genomic_DNA"/>
</dbReference>